<keyword evidence="1" id="KW-0472">Membrane</keyword>
<dbReference type="STRING" id="230361.sm9_0713"/>
<feature type="transmembrane region" description="Helical" evidence="1">
    <location>
        <begin position="6"/>
        <end position="25"/>
    </location>
</feature>
<evidence type="ECO:0000256" key="1">
    <source>
        <dbReference type="SAM" id="Phobius"/>
    </source>
</evidence>
<evidence type="ECO:0000313" key="3">
    <source>
        <dbReference type="Proteomes" id="UP000323439"/>
    </source>
</evidence>
<dbReference type="AlphaFoldDB" id="A0A1G5VSD7"/>
<accession>A0A1G5VSD7</accession>
<keyword evidence="1" id="KW-1133">Transmembrane helix</keyword>
<sequence length="86" mass="9279">MISVNLFFYFGIVLAIVGSLATAWGPGVKDPIVRTFNTEVASIGVCLILLSYNHVLALLTLVATTVVITLILFRAIIRLEEMGADV</sequence>
<dbReference type="OrthoDB" id="81881at2157"/>
<gene>
    <name evidence="2" type="ORF">SAMN02910315_00802</name>
</gene>
<dbReference type="Proteomes" id="UP000323439">
    <property type="component" value="Unassembled WGS sequence"/>
</dbReference>
<feature type="transmembrane region" description="Helical" evidence="1">
    <location>
        <begin position="56"/>
        <end position="77"/>
    </location>
</feature>
<keyword evidence="3" id="KW-1185">Reference proteome</keyword>
<dbReference type="InterPro" id="IPR011317">
    <property type="entry name" value="Prd_NiFe_hyd_3_EhaE"/>
</dbReference>
<reference evidence="2 3" key="1">
    <citation type="submission" date="2016-10" db="EMBL/GenBank/DDBJ databases">
        <authorList>
            <person name="Varghese N."/>
            <person name="Submissions S."/>
        </authorList>
    </citation>
    <scope>NUCLEOTIDE SEQUENCE [LARGE SCALE GENOMIC DNA]</scope>
    <source>
        <strain evidence="2 3">DSM 16643</strain>
    </source>
</reference>
<dbReference type="Pfam" id="PF09880">
    <property type="entry name" value="EhaE"/>
    <property type="match status" value="1"/>
</dbReference>
<protein>
    <submittedName>
        <fullName evidence="2">Energy-converting hydrogenase A subunit E</fullName>
    </submittedName>
</protein>
<organism evidence="2 3">
    <name type="scientific">Methanobrevibacter millerae</name>
    <dbReference type="NCBI Taxonomy" id="230361"/>
    <lineage>
        <taxon>Archaea</taxon>
        <taxon>Methanobacteriati</taxon>
        <taxon>Methanobacteriota</taxon>
        <taxon>Methanomada group</taxon>
        <taxon>Methanobacteria</taxon>
        <taxon>Methanobacteriales</taxon>
        <taxon>Methanobacteriaceae</taxon>
        <taxon>Methanobrevibacter</taxon>
    </lineage>
</organism>
<keyword evidence="1" id="KW-0812">Transmembrane</keyword>
<dbReference type="PIRSF" id="PIRSF036535">
    <property type="entry name" value="EhaE"/>
    <property type="match status" value="1"/>
</dbReference>
<evidence type="ECO:0000313" key="2">
    <source>
        <dbReference type="EMBL" id="SDA48306.1"/>
    </source>
</evidence>
<name>A0A1G5VSD7_9EURY</name>
<proteinExistence type="predicted"/>
<dbReference type="RefSeq" id="WP_149731414.1">
    <property type="nucleotide sequence ID" value="NZ_FMXB01000005.1"/>
</dbReference>
<dbReference type="EMBL" id="FMXB01000005">
    <property type="protein sequence ID" value="SDA48306.1"/>
    <property type="molecule type" value="Genomic_DNA"/>
</dbReference>